<gene>
    <name evidence="2" type="ORF">ACFQQG_14580</name>
</gene>
<feature type="region of interest" description="Disordered" evidence="1">
    <location>
        <begin position="159"/>
        <end position="181"/>
    </location>
</feature>
<evidence type="ECO:0000313" key="2">
    <source>
        <dbReference type="EMBL" id="MFC7059181.1"/>
    </source>
</evidence>
<accession>A0ABD5W131</accession>
<dbReference type="GeneID" id="76631286"/>
<dbReference type="Proteomes" id="UP001596445">
    <property type="component" value="Unassembled WGS sequence"/>
</dbReference>
<keyword evidence="3" id="KW-1185">Reference proteome</keyword>
<sequence>MTPEWKKFEREIKHTVRDDSGLTYNAQRKVIGESGTRWRVDGVLFENEDPVSYLEVKYIGSNSDAETQYKLAFAQMADFRYADIPGAVVVPQKYHPGNKNWDEYFATIGCVLIGKEHLHDFIDSLQTFPNDISSRELIEEYVSTSVWDNLGEEQLKLAEEQEQTPPDGLQNIVDKHFDSND</sequence>
<dbReference type="AlphaFoldDB" id="A0ABD5W131"/>
<organism evidence="2 3">
    <name type="scientific">Halovenus salina</name>
    <dbReference type="NCBI Taxonomy" id="1510225"/>
    <lineage>
        <taxon>Archaea</taxon>
        <taxon>Methanobacteriati</taxon>
        <taxon>Methanobacteriota</taxon>
        <taxon>Stenosarchaea group</taxon>
        <taxon>Halobacteria</taxon>
        <taxon>Halobacteriales</taxon>
        <taxon>Haloarculaceae</taxon>
        <taxon>Halovenus</taxon>
    </lineage>
</organism>
<dbReference type="RefSeq" id="WP_267161922.1">
    <property type="nucleotide sequence ID" value="NZ_CP112972.1"/>
</dbReference>
<evidence type="ECO:0000256" key="1">
    <source>
        <dbReference type="SAM" id="MobiDB-lite"/>
    </source>
</evidence>
<name>A0ABD5W131_9EURY</name>
<dbReference type="EMBL" id="JBHSZI010000001">
    <property type="protein sequence ID" value="MFC7059181.1"/>
    <property type="molecule type" value="Genomic_DNA"/>
</dbReference>
<comment type="caution">
    <text evidence="2">The sequence shown here is derived from an EMBL/GenBank/DDBJ whole genome shotgun (WGS) entry which is preliminary data.</text>
</comment>
<reference evidence="2 3" key="1">
    <citation type="journal article" date="2019" name="Int. J. Syst. Evol. Microbiol.">
        <title>The Global Catalogue of Microorganisms (GCM) 10K type strain sequencing project: providing services to taxonomists for standard genome sequencing and annotation.</title>
        <authorList>
            <consortium name="The Broad Institute Genomics Platform"/>
            <consortium name="The Broad Institute Genome Sequencing Center for Infectious Disease"/>
            <person name="Wu L."/>
            <person name="Ma J."/>
        </authorList>
    </citation>
    <scope>NUCLEOTIDE SEQUENCE [LARGE SCALE GENOMIC DNA]</scope>
    <source>
        <strain evidence="2 3">JCM 30072</strain>
    </source>
</reference>
<protein>
    <submittedName>
        <fullName evidence="2">Uncharacterized protein</fullName>
    </submittedName>
</protein>
<proteinExistence type="predicted"/>
<evidence type="ECO:0000313" key="3">
    <source>
        <dbReference type="Proteomes" id="UP001596445"/>
    </source>
</evidence>